<name>A0ABQ9Z454_9CRUS</name>
<accession>A0ABQ9Z454</accession>
<sequence>MPIGVYKVGLGPGSRKPGLPAVRRQKKSPMSDPGSLFAKVGRLGEFDGQTGILAIILCERERLPAIGGIRVYRP</sequence>
<comment type="caution">
    <text evidence="1">The sequence shown here is derived from an EMBL/GenBank/DDBJ whole genome shotgun (WGS) entry which is preliminary data.</text>
</comment>
<reference evidence="1 2" key="1">
    <citation type="journal article" date="2023" name="Nucleic Acids Res.">
        <title>The hologenome of Daphnia magna reveals possible DNA methylation and microbiome-mediated evolution of the host genome.</title>
        <authorList>
            <person name="Chaturvedi A."/>
            <person name="Li X."/>
            <person name="Dhandapani V."/>
            <person name="Marshall H."/>
            <person name="Kissane S."/>
            <person name="Cuenca-Cambronero M."/>
            <person name="Asole G."/>
            <person name="Calvet F."/>
            <person name="Ruiz-Romero M."/>
            <person name="Marangio P."/>
            <person name="Guigo R."/>
            <person name="Rago D."/>
            <person name="Mirbahai L."/>
            <person name="Eastwood N."/>
            <person name="Colbourne J.K."/>
            <person name="Zhou J."/>
            <person name="Mallon E."/>
            <person name="Orsini L."/>
        </authorList>
    </citation>
    <scope>NUCLEOTIDE SEQUENCE [LARGE SCALE GENOMIC DNA]</scope>
    <source>
        <strain evidence="1">LRV0_1</strain>
    </source>
</reference>
<evidence type="ECO:0000313" key="1">
    <source>
        <dbReference type="EMBL" id="KAK4007667.1"/>
    </source>
</evidence>
<organism evidence="1 2">
    <name type="scientific">Daphnia magna</name>
    <dbReference type="NCBI Taxonomy" id="35525"/>
    <lineage>
        <taxon>Eukaryota</taxon>
        <taxon>Metazoa</taxon>
        <taxon>Ecdysozoa</taxon>
        <taxon>Arthropoda</taxon>
        <taxon>Crustacea</taxon>
        <taxon>Branchiopoda</taxon>
        <taxon>Diplostraca</taxon>
        <taxon>Cladocera</taxon>
        <taxon>Anomopoda</taxon>
        <taxon>Daphniidae</taxon>
        <taxon>Daphnia</taxon>
    </lineage>
</organism>
<proteinExistence type="predicted"/>
<dbReference type="EMBL" id="JAOYFB010000002">
    <property type="protein sequence ID" value="KAK4007667.1"/>
    <property type="molecule type" value="Genomic_DNA"/>
</dbReference>
<keyword evidence="2" id="KW-1185">Reference proteome</keyword>
<gene>
    <name evidence="1" type="ORF">OUZ56_012820</name>
</gene>
<dbReference type="Proteomes" id="UP001234178">
    <property type="component" value="Unassembled WGS sequence"/>
</dbReference>
<protein>
    <submittedName>
        <fullName evidence="1">Uncharacterized protein</fullName>
    </submittedName>
</protein>
<evidence type="ECO:0000313" key="2">
    <source>
        <dbReference type="Proteomes" id="UP001234178"/>
    </source>
</evidence>